<dbReference type="EMBL" id="JAEPIV010000029">
    <property type="protein sequence ID" value="MBK4722722.1"/>
    <property type="molecule type" value="Genomic_DNA"/>
</dbReference>
<evidence type="ECO:0000313" key="1">
    <source>
        <dbReference type="EMBL" id="MBK4722722.1"/>
    </source>
</evidence>
<accession>A0ABS1I6Q5</accession>
<sequence length="102" mass="11281">MSKDNSEVLAKLDQLTTLFVNEFNGLKTDVSGLKADVSTLKTDVSTLKTDVSGLKAGQARLEEEMRKVKEVVGVTRMQEIARLDGRIDQLTLEVMQIRNAAE</sequence>
<gene>
    <name evidence="1" type="ORF">JJL56_28090</name>
</gene>
<protein>
    <submittedName>
        <fullName evidence="1">Uncharacterized protein</fullName>
    </submittedName>
</protein>
<evidence type="ECO:0000313" key="2">
    <source>
        <dbReference type="Proteomes" id="UP000654452"/>
    </source>
</evidence>
<dbReference type="Gene3D" id="1.20.5.190">
    <property type="match status" value="1"/>
</dbReference>
<keyword evidence="2" id="KW-1185">Reference proteome</keyword>
<dbReference type="RefSeq" id="WP_200487108.1">
    <property type="nucleotide sequence ID" value="NZ_JAEPIV010000029.1"/>
</dbReference>
<reference evidence="1 2" key="1">
    <citation type="submission" date="2021-01" db="EMBL/GenBank/DDBJ databases">
        <title>Azospirillum sp. YIM DDC1 draft genome.</title>
        <authorList>
            <person name="Wang Y.-X."/>
        </authorList>
    </citation>
    <scope>NUCLEOTIDE SEQUENCE [LARGE SCALE GENOMIC DNA]</scope>
    <source>
        <strain evidence="1 2">YIM DDC1</strain>
    </source>
</reference>
<name>A0ABS1I6Q5_9PROT</name>
<proteinExistence type="predicted"/>
<dbReference type="Proteomes" id="UP000654452">
    <property type="component" value="Unassembled WGS sequence"/>
</dbReference>
<comment type="caution">
    <text evidence="1">The sequence shown here is derived from an EMBL/GenBank/DDBJ whole genome shotgun (WGS) entry which is preliminary data.</text>
</comment>
<organism evidence="1 2">
    <name type="scientific">Azospirillum aestuarii</name>
    <dbReference type="NCBI Taxonomy" id="2802052"/>
    <lineage>
        <taxon>Bacteria</taxon>
        <taxon>Pseudomonadati</taxon>
        <taxon>Pseudomonadota</taxon>
        <taxon>Alphaproteobacteria</taxon>
        <taxon>Rhodospirillales</taxon>
        <taxon>Azospirillaceae</taxon>
        <taxon>Azospirillum</taxon>
    </lineage>
</organism>